<dbReference type="EMBL" id="NIZT01000003">
    <property type="protein sequence ID" value="RBQ24516.1"/>
    <property type="molecule type" value="Genomic_DNA"/>
</dbReference>
<sequence>MEKKKFLIIFAIMLLTISSVGTMSAANETTNTKKQSSILVWDYYPATSKYAVFHDYNNDGKFDDII</sequence>
<reference evidence="1 2" key="1">
    <citation type="submission" date="2018-06" db="EMBL/GenBank/DDBJ databases">
        <title>Genomic insight into two independent archaeal endosymbiosis events.</title>
        <authorList>
            <person name="Lind A.E."/>
            <person name="Lewis W.H."/>
            <person name="Spang A."/>
            <person name="Guy L."/>
            <person name="Embley M.T."/>
            <person name="Ettema T.J.G."/>
        </authorList>
    </citation>
    <scope>NUCLEOTIDE SEQUENCE [LARGE SCALE GENOMIC DNA]</scope>
    <source>
        <strain evidence="1">NOE</strain>
    </source>
</reference>
<dbReference type="AlphaFoldDB" id="A0A366ME23"/>
<keyword evidence="2" id="KW-1185">Reference proteome</keyword>
<evidence type="ECO:0000313" key="1">
    <source>
        <dbReference type="EMBL" id="RBQ24516.1"/>
    </source>
</evidence>
<proteinExistence type="predicted"/>
<gene>
    <name evidence="1" type="ORF">ALNOE001_01780</name>
</gene>
<organism evidence="1 2">
    <name type="scientific">Candidatus Methanobinarius endosymbioticus</name>
    <dbReference type="NCBI Taxonomy" id="2006182"/>
    <lineage>
        <taxon>Archaea</taxon>
        <taxon>Methanobacteriati</taxon>
        <taxon>Methanobacteriota</taxon>
        <taxon>Methanomada group</taxon>
        <taxon>Methanobacteria</taxon>
        <taxon>Methanobacteriales</taxon>
        <taxon>Methanobacteriaceae</taxon>
        <taxon>Candidatus Methanobinarius</taxon>
    </lineage>
</organism>
<name>A0A366ME23_9EURY</name>
<comment type="caution">
    <text evidence="1">The sequence shown here is derived from an EMBL/GenBank/DDBJ whole genome shotgun (WGS) entry which is preliminary data.</text>
</comment>
<accession>A0A366ME23</accession>
<dbReference type="Proteomes" id="UP000253099">
    <property type="component" value="Unassembled WGS sequence"/>
</dbReference>
<evidence type="ECO:0000313" key="2">
    <source>
        <dbReference type="Proteomes" id="UP000253099"/>
    </source>
</evidence>
<protein>
    <submittedName>
        <fullName evidence="1">Uncharacterized protein</fullName>
    </submittedName>
</protein>